<dbReference type="EMBL" id="AWVP01000103">
    <property type="protein sequence ID" value="ERK56076.1"/>
    <property type="molecule type" value="Genomic_DNA"/>
</dbReference>
<proteinExistence type="inferred from homology"/>
<dbReference type="PANTHER" id="PTHR43298">
    <property type="entry name" value="MULTIDRUG RESISTANCE PROTEIN NORM-RELATED"/>
    <property type="match status" value="1"/>
</dbReference>
<evidence type="ECO:0000256" key="8">
    <source>
        <dbReference type="ARBA" id="ARBA00022692"/>
    </source>
</evidence>
<keyword evidence="8 13" id="KW-0812">Transmembrane</keyword>
<keyword evidence="9 13" id="KW-1133">Transmembrane helix</keyword>
<dbReference type="GO" id="GO:0006811">
    <property type="term" value="P:monoatomic ion transport"/>
    <property type="evidence" value="ECO:0007669"/>
    <property type="project" value="UniProtKB-KW"/>
</dbReference>
<evidence type="ECO:0000256" key="7">
    <source>
        <dbReference type="ARBA" id="ARBA00022475"/>
    </source>
</evidence>
<comment type="subcellular location">
    <subcellularLocation>
        <location evidence="2">Cell membrane</location>
        <topology evidence="2">Multi-pass membrane protein</topology>
    </subcellularLocation>
</comment>
<feature type="transmembrane region" description="Helical" evidence="13">
    <location>
        <begin position="420"/>
        <end position="440"/>
    </location>
</feature>
<keyword evidence="10" id="KW-0406">Ion transport</keyword>
<comment type="caution">
    <text evidence="14">The sequence shown here is derived from an EMBL/GenBank/DDBJ whole genome shotgun (WGS) entry which is preliminary data.</text>
</comment>
<name>U2QHW2_9BACL</name>
<dbReference type="Pfam" id="PF01554">
    <property type="entry name" value="MatE"/>
    <property type="match status" value="2"/>
</dbReference>
<evidence type="ECO:0000256" key="12">
    <source>
        <dbReference type="ARBA" id="ARBA00031636"/>
    </source>
</evidence>
<feature type="transmembrane region" description="Helical" evidence="13">
    <location>
        <begin position="386"/>
        <end position="408"/>
    </location>
</feature>
<keyword evidence="15" id="KW-1185">Reference proteome</keyword>
<evidence type="ECO:0000256" key="6">
    <source>
        <dbReference type="ARBA" id="ARBA00022449"/>
    </source>
</evidence>
<comment type="similarity">
    <text evidence="3">Belongs to the multi antimicrobial extrusion (MATE) (TC 2.A.66.1) family.</text>
</comment>
<evidence type="ECO:0000256" key="2">
    <source>
        <dbReference type="ARBA" id="ARBA00004651"/>
    </source>
</evidence>
<keyword evidence="7" id="KW-1003">Cell membrane</keyword>
<evidence type="ECO:0000256" key="10">
    <source>
        <dbReference type="ARBA" id="ARBA00023065"/>
    </source>
</evidence>
<dbReference type="Proteomes" id="UP000016637">
    <property type="component" value="Unassembled WGS sequence"/>
</dbReference>
<dbReference type="GO" id="GO:0042910">
    <property type="term" value="F:xenobiotic transmembrane transporter activity"/>
    <property type="evidence" value="ECO:0007669"/>
    <property type="project" value="InterPro"/>
</dbReference>
<gene>
    <name evidence="14" type="ORF">HMPREF1983_01487</name>
</gene>
<dbReference type="AlphaFoldDB" id="U2QHW2"/>
<comment type="function">
    <text evidence="1">Multidrug efflux pump.</text>
</comment>
<dbReference type="InterPro" id="IPR050222">
    <property type="entry name" value="MATE_MdtK"/>
</dbReference>
<reference evidence="14 15" key="1">
    <citation type="submission" date="2013-08" db="EMBL/GenBank/DDBJ databases">
        <authorList>
            <person name="Weinstock G."/>
            <person name="Sodergren E."/>
            <person name="Wylie T."/>
            <person name="Fulton L."/>
            <person name="Fulton R."/>
            <person name="Fronick C."/>
            <person name="O'Laughlin M."/>
            <person name="Godfrey J."/>
            <person name="Miner T."/>
            <person name="Herter B."/>
            <person name="Appelbaum E."/>
            <person name="Cordes M."/>
            <person name="Lek S."/>
            <person name="Wollam A."/>
            <person name="Pepin K.H."/>
            <person name="Palsikar V.B."/>
            <person name="Mitreva M."/>
            <person name="Wilson R.K."/>
        </authorList>
    </citation>
    <scope>NUCLEOTIDE SEQUENCE [LARGE SCALE GENOMIC DNA]</scope>
    <source>
        <strain evidence="14 15">ATCC 700627</strain>
    </source>
</reference>
<feature type="transmembrane region" description="Helical" evidence="13">
    <location>
        <begin position="285"/>
        <end position="305"/>
    </location>
</feature>
<protein>
    <recommendedName>
        <fullName evidence="4">Probable multidrug resistance protein NorM</fullName>
    </recommendedName>
    <alternativeName>
        <fullName evidence="12">Multidrug-efflux transporter</fullName>
    </alternativeName>
</protein>
<dbReference type="InterPro" id="IPR048279">
    <property type="entry name" value="MdtK-like"/>
</dbReference>
<evidence type="ECO:0000256" key="11">
    <source>
        <dbReference type="ARBA" id="ARBA00023136"/>
    </source>
</evidence>
<dbReference type="PIRSF" id="PIRSF006603">
    <property type="entry name" value="DinF"/>
    <property type="match status" value="1"/>
</dbReference>
<keyword evidence="6" id="KW-0050">Antiport</keyword>
<dbReference type="InterPro" id="IPR002528">
    <property type="entry name" value="MATE_fam"/>
</dbReference>
<dbReference type="GO" id="GO:0015297">
    <property type="term" value="F:antiporter activity"/>
    <property type="evidence" value="ECO:0007669"/>
    <property type="project" value="UniProtKB-KW"/>
</dbReference>
<evidence type="ECO:0000313" key="14">
    <source>
        <dbReference type="EMBL" id="ERK56076.1"/>
    </source>
</evidence>
<feature type="transmembrane region" description="Helical" evidence="13">
    <location>
        <begin position="237"/>
        <end position="265"/>
    </location>
</feature>
<feature type="transmembrane region" description="Helical" evidence="13">
    <location>
        <begin position="133"/>
        <end position="150"/>
    </location>
</feature>
<accession>U2QHW2</accession>
<dbReference type="NCBIfam" id="TIGR00797">
    <property type="entry name" value="matE"/>
    <property type="match status" value="1"/>
</dbReference>
<evidence type="ECO:0000313" key="15">
    <source>
        <dbReference type="Proteomes" id="UP000016637"/>
    </source>
</evidence>
<keyword evidence="5" id="KW-0813">Transport</keyword>
<feature type="transmembrane region" description="Helical" evidence="13">
    <location>
        <begin position="12"/>
        <end position="40"/>
    </location>
</feature>
<evidence type="ECO:0000256" key="9">
    <source>
        <dbReference type="ARBA" id="ARBA00022989"/>
    </source>
</evidence>
<feature type="transmembrane region" description="Helical" evidence="13">
    <location>
        <begin position="94"/>
        <end position="113"/>
    </location>
</feature>
<evidence type="ECO:0000256" key="1">
    <source>
        <dbReference type="ARBA" id="ARBA00003408"/>
    </source>
</evidence>
<feature type="transmembrane region" description="Helical" evidence="13">
    <location>
        <begin position="317"/>
        <end position="338"/>
    </location>
</feature>
<dbReference type="GO" id="GO:0005886">
    <property type="term" value="C:plasma membrane"/>
    <property type="evidence" value="ECO:0007669"/>
    <property type="project" value="UniProtKB-SubCell"/>
</dbReference>
<organism evidence="14 15">
    <name type="scientific">Gemella bergeri ATCC 700627</name>
    <dbReference type="NCBI Taxonomy" id="1321820"/>
    <lineage>
        <taxon>Bacteria</taxon>
        <taxon>Bacillati</taxon>
        <taxon>Bacillota</taxon>
        <taxon>Bacilli</taxon>
        <taxon>Bacillales</taxon>
        <taxon>Gemellaceae</taxon>
        <taxon>Gemella</taxon>
    </lineage>
</organism>
<dbReference type="PANTHER" id="PTHR43298:SF2">
    <property type="entry name" value="FMN_FAD EXPORTER YEEO-RELATED"/>
    <property type="match status" value="1"/>
</dbReference>
<evidence type="ECO:0000256" key="13">
    <source>
        <dbReference type="SAM" id="Phobius"/>
    </source>
</evidence>
<dbReference type="HOGENOM" id="CLU_012893_6_0_9"/>
<feature type="transmembrane region" description="Helical" evidence="13">
    <location>
        <begin position="60"/>
        <end position="82"/>
    </location>
</feature>
<dbReference type="CDD" id="cd13131">
    <property type="entry name" value="MATE_NorM_like"/>
    <property type="match status" value="1"/>
</dbReference>
<evidence type="ECO:0000256" key="4">
    <source>
        <dbReference type="ARBA" id="ARBA00020268"/>
    </source>
</evidence>
<feature type="transmembrane region" description="Helical" evidence="13">
    <location>
        <begin position="194"/>
        <end position="216"/>
    </location>
</feature>
<sequence length="452" mass="50332">MYQGKNIKEQSIIFIKLLIPVLIYQIISYSSGMIGTFMAGHYSPTDLAGVSMGVNIWNPIMYTLNAIVLAIIPIVSQLIGKGREDEIPTKVRQFLYIAIAISIVLIIGLNTLATPVVNSLGLEENIAKVTKKYLFYESFGVLSIFLYVVLRGFMDSLGLTRLSMIMMVISVPINVFFAYSFIFGKFGMPELGGAGNAVAVSVTYTALFFIALILTLKHSKLNKYKIFQKERIKLNHWGEIFKLGVPIAFAAALETVVFSTLSLMVSRFDTTIIAAHQSALNFSGFLYSLPVSVANTVTIIVAFHVGAKNYKMAQRYTLIGCSIGMVFSFISGFMVYIFDLKIPYLYTNDSGVINLTAHLLLYAIGFAICDSFASCLAGVLRGYKKVVPICVTMGIGYYLIGIPISYYLVFVRNIGIDGLWIGWIIGLTFYAIGILIYYWYMKRKLNRKIYSI</sequence>
<feature type="transmembrane region" description="Helical" evidence="13">
    <location>
        <begin position="162"/>
        <end position="182"/>
    </location>
</feature>
<dbReference type="RefSeq" id="WP_021753130.1">
    <property type="nucleotide sequence ID" value="NZ_KI271848.1"/>
</dbReference>
<feature type="transmembrane region" description="Helical" evidence="13">
    <location>
        <begin position="358"/>
        <end position="379"/>
    </location>
</feature>
<dbReference type="PATRIC" id="fig|1321820.3.peg.1428"/>
<evidence type="ECO:0000256" key="5">
    <source>
        <dbReference type="ARBA" id="ARBA00022448"/>
    </source>
</evidence>
<keyword evidence="11 13" id="KW-0472">Membrane</keyword>
<dbReference type="eggNOG" id="COG0534">
    <property type="taxonomic scope" value="Bacteria"/>
</dbReference>
<evidence type="ECO:0000256" key="3">
    <source>
        <dbReference type="ARBA" id="ARBA00010199"/>
    </source>
</evidence>